<evidence type="ECO:0000313" key="2">
    <source>
        <dbReference type="Proteomes" id="UP000325315"/>
    </source>
</evidence>
<dbReference type="SUPFAM" id="SSF54160">
    <property type="entry name" value="Chromo domain-like"/>
    <property type="match status" value="1"/>
</dbReference>
<dbReference type="PANTHER" id="PTHR46148">
    <property type="entry name" value="CHROMO DOMAIN-CONTAINING PROTEIN"/>
    <property type="match status" value="1"/>
</dbReference>
<accession>A0A5B6VLL8</accession>
<organism evidence="1 2">
    <name type="scientific">Gossypium australe</name>
    <dbReference type="NCBI Taxonomy" id="47621"/>
    <lineage>
        <taxon>Eukaryota</taxon>
        <taxon>Viridiplantae</taxon>
        <taxon>Streptophyta</taxon>
        <taxon>Embryophyta</taxon>
        <taxon>Tracheophyta</taxon>
        <taxon>Spermatophyta</taxon>
        <taxon>Magnoliopsida</taxon>
        <taxon>eudicotyledons</taxon>
        <taxon>Gunneridae</taxon>
        <taxon>Pentapetalae</taxon>
        <taxon>rosids</taxon>
        <taxon>malvids</taxon>
        <taxon>Malvales</taxon>
        <taxon>Malvaceae</taxon>
        <taxon>Malvoideae</taxon>
        <taxon>Gossypium</taxon>
    </lineage>
</organism>
<name>A0A5B6VLL8_9ROSI</name>
<dbReference type="AlphaFoldDB" id="A0A5B6VLL8"/>
<comment type="caution">
    <text evidence="1">The sequence shown here is derived from an EMBL/GenBank/DDBJ whole genome shotgun (WGS) entry which is preliminary data.</text>
</comment>
<reference evidence="1" key="1">
    <citation type="submission" date="2019-08" db="EMBL/GenBank/DDBJ databases">
        <authorList>
            <person name="Liu F."/>
        </authorList>
    </citation>
    <scope>NUCLEOTIDE SEQUENCE [LARGE SCALE GENOMIC DNA]</scope>
    <source>
        <strain evidence="1">PA1801</strain>
        <tissue evidence="1">Leaf</tissue>
    </source>
</reference>
<proteinExistence type="predicted"/>
<keyword evidence="2" id="KW-1185">Reference proteome</keyword>
<protein>
    <submittedName>
        <fullName evidence="1">Chromo domain-containing protein</fullName>
    </submittedName>
</protein>
<sequence>MLRWYWSDPSHIVPVEEIEILDRDAKVLKRKIVPLVKFLWQNHGIEEATWESEDSICQQYLYLFESRGKSCNTPNV</sequence>
<dbReference type="InterPro" id="IPR016197">
    <property type="entry name" value="Chromo-like_dom_sf"/>
</dbReference>
<dbReference type="PANTHER" id="PTHR46148:SF44">
    <property type="entry name" value="GAG-POL POLYPROTEIN"/>
    <property type="match status" value="1"/>
</dbReference>
<evidence type="ECO:0000313" key="1">
    <source>
        <dbReference type="EMBL" id="KAA3469874.1"/>
    </source>
</evidence>
<dbReference type="EMBL" id="SMMG02000006">
    <property type="protein sequence ID" value="KAA3469874.1"/>
    <property type="molecule type" value="Genomic_DNA"/>
</dbReference>
<dbReference type="OrthoDB" id="1939135at2759"/>
<gene>
    <name evidence="1" type="ORF">EPI10_015625</name>
</gene>
<dbReference type="Proteomes" id="UP000325315">
    <property type="component" value="Unassembled WGS sequence"/>
</dbReference>